<protein>
    <submittedName>
        <fullName evidence="1">Uncharacterized protein</fullName>
    </submittedName>
</protein>
<accession>A0A3M7Q695</accession>
<proteinExistence type="predicted"/>
<comment type="caution">
    <text evidence="1">The sequence shown here is derived from an EMBL/GenBank/DDBJ whole genome shotgun (WGS) entry which is preliminary data.</text>
</comment>
<dbReference type="Proteomes" id="UP000276133">
    <property type="component" value="Unassembled WGS sequence"/>
</dbReference>
<keyword evidence="2" id="KW-1185">Reference proteome</keyword>
<dbReference type="EMBL" id="REGN01007389">
    <property type="protein sequence ID" value="RNA06468.1"/>
    <property type="molecule type" value="Genomic_DNA"/>
</dbReference>
<evidence type="ECO:0000313" key="2">
    <source>
        <dbReference type="Proteomes" id="UP000276133"/>
    </source>
</evidence>
<evidence type="ECO:0000313" key="1">
    <source>
        <dbReference type="EMBL" id="RNA06468.1"/>
    </source>
</evidence>
<dbReference type="AlphaFoldDB" id="A0A3M7Q695"/>
<sequence length="62" mass="7356">MFNKEIKNNKFKANHLIMMMNFNYSKENQRKGDKKRMTLGCFGDINQHFITLGHKGTIKNLH</sequence>
<gene>
    <name evidence="1" type="ORF">BpHYR1_000400</name>
</gene>
<name>A0A3M7Q695_BRAPC</name>
<reference evidence="1 2" key="1">
    <citation type="journal article" date="2018" name="Sci. Rep.">
        <title>Genomic signatures of local adaptation to the degree of environmental predictability in rotifers.</title>
        <authorList>
            <person name="Franch-Gras L."/>
            <person name="Hahn C."/>
            <person name="Garcia-Roger E.M."/>
            <person name="Carmona M.J."/>
            <person name="Serra M."/>
            <person name="Gomez A."/>
        </authorList>
    </citation>
    <scope>NUCLEOTIDE SEQUENCE [LARGE SCALE GENOMIC DNA]</scope>
    <source>
        <strain evidence="1">HYR1</strain>
    </source>
</reference>
<organism evidence="1 2">
    <name type="scientific">Brachionus plicatilis</name>
    <name type="common">Marine rotifer</name>
    <name type="synonym">Brachionus muelleri</name>
    <dbReference type="NCBI Taxonomy" id="10195"/>
    <lineage>
        <taxon>Eukaryota</taxon>
        <taxon>Metazoa</taxon>
        <taxon>Spiralia</taxon>
        <taxon>Gnathifera</taxon>
        <taxon>Rotifera</taxon>
        <taxon>Eurotatoria</taxon>
        <taxon>Monogononta</taxon>
        <taxon>Pseudotrocha</taxon>
        <taxon>Ploima</taxon>
        <taxon>Brachionidae</taxon>
        <taxon>Brachionus</taxon>
    </lineage>
</organism>